<dbReference type="Proteomes" id="UP000433883">
    <property type="component" value="Unassembled WGS sequence"/>
</dbReference>
<dbReference type="AlphaFoldDB" id="A0A8H3ZE32"/>
<evidence type="ECO:0000313" key="4">
    <source>
        <dbReference type="EMBL" id="KAE9972493.1"/>
    </source>
</evidence>
<feature type="domain" description="J" evidence="3">
    <location>
        <begin position="8"/>
        <end position="76"/>
    </location>
</feature>
<dbReference type="Proteomes" id="UP000447873">
    <property type="component" value="Unassembled WGS sequence"/>
</dbReference>
<proteinExistence type="predicted"/>
<evidence type="ECO:0000313" key="8">
    <source>
        <dbReference type="Proteomes" id="UP000490939"/>
    </source>
</evidence>
<dbReference type="Gene3D" id="1.10.287.110">
    <property type="entry name" value="DnaJ domain"/>
    <property type="match status" value="1"/>
</dbReference>
<dbReference type="Pfam" id="PF00226">
    <property type="entry name" value="DnaJ"/>
    <property type="match status" value="1"/>
</dbReference>
<evidence type="ECO:0000256" key="1">
    <source>
        <dbReference type="ARBA" id="ARBA00023186"/>
    </source>
</evidence>
<sequence>MDSPLPPDPYSALGLSKTATGDEIRKAYRKLALQLHPDKCKDESLKPKRTDEFHLVQQAYDLVGDEEKRSRYDAQIRLAELKRANLELRSQTSRATGGYDVRTAAPRDASYATPTYSTRGSTRGAYEDTRRDRAYEYDTPSRPTTTRKASAYDEYLPPRREPVSRDREAERLRAKMQAQEMQETERRRRDKRRDADVRESRSTKHDSRDPYAEEPRKTEPRPARPGLRREAVYEPPESASSASRKMEDREAAALRHIQERERSARPSLHPRMTSTREVPRDYEVRRSAAPAKDRVRESTRRTSPSKDDHRRSAEETYERAAPPLKSHSSAPPVVEASRQAPQRSYTTQSNFDEPRASRERSPPSISRATTMPSPPRRKDATAPSSKLRHAETIPTDSGYSSPTGTPSYTTSKPYAYPQYEEKPSSSPPRPFKTVIAEPKASPSSRRTRSPSPIRASVSSTAAKMANLDPKRYASSAAVPHRKVYAYTDSATPTARPSMPPSSASTREVPVVSDRSNRRSERDRGRPSDRDRDPRSTHDEKKTREKLYGEQGSGVPRGYNQPTSFAPENISYAKRYDLNDVITSRSREKAGRDEFARPRMLRTQTYAY</sequence>
<comment type="caution">
    <text evidence="5">The sequence shown here is derived from an EMBL/GenBank/DDBJ whole genome shotgun (WGS) entry which is preliminary data.</text>
</comment>
<feature type="compositionally biased region" description="Polar residues" evidence="2">
    <location>
        <begin position="339"/>
        <end position="351"/>
    </location>
</feature>
<evidence type="ECO:0000259" key="3">
    <source>
        <dbReference type="PROSITE" id="PS50076"/>
    </source>
</evidence>
<dbReference type="Proteomes" id="UP000490939">
    <property type="component" value="Unassembled WGS sequence"/>
</dbReference>
<evidence type="ECO:0000313" key="6">
    <source>
        <dbReference type="EMBL" id="KAE9989023.1"/>
    </source>
</evidence>
<dbReference type="PANTHER" id="PTHR43096:SF52">
    <property type="entry name" value="DNAJ HOMOLOG 1, MITOCHONDRIAL-RELATED"/>
    <property type="match status" value="1"/>
</dbReference>
<name>A0A8H3ZE32_VENIN</name>
<feature type="compositionally biased region" description="Basic and acidic residues" evidence="2">
    <location>
        <begin position="514"/>
        <end position="547"/>
    </location>
</feature>
<feature type="compositionally biased region" description="Polar residues" evidence="2">
    <location>
        <begin position="112"/>
        <end position="121"/>
    </location>
</feature>
<feature type="compositionally biased region" description="Low complexity" evidence="2">
    <location>
        <begin position="394"/>
        <end position="411"/>
    </location>
</feature>
<dbReference type="EMBL" id="WNWR01000205">
    <property type="protein sequence ID" value="KAE9988856.1"/>
    <property type="molecule type" value="Genomic_DNA"/>
</dbReference>
<dbReference type="PROSITE" id="PS50076">
    <property type="entry name" value="DNAJ_2"/>
    <property type="match status" value="1"/>
</dbReference>
<reference evidence="5 8" key="1">
    <citation type="submission" date="2019-07" db="EMBL/GenBank/DDBJ databases">
        <title>Venturia inaequalis Genome Resource.</title>
        <authorList>
            <person name="Lichtner F.J."/>
        </authorList>
    </citation>
    <scope>NUCLEOTIDE SEQUENCE [LARGE SCALE GENOMIC DNA]</scope>
    <source>
        <strain evidence="6 7">120213</strain>
        <strain evidence="4">Bline_iso_100314</strain>
        <strain evidence="5 8">DMI_063113</strain>
    </source>
</reference>
<dbReference type="PANTHER" id="PTHR43096">
    <property type="entry name" value="DNAJ HOMOLOG 1, MITOCHONDRIAL-RELATED"/>
    <property type="match status" value="1"/>
</dbReference>
<feature type="compositionally biased region" description="Basic and acidic residues" evidence="2">
    <location>
        <begin position="244"/>
        <end position="264"/>
    </location>
</feature>
<feature type="compositionally biased region" description="Low complexity" evidence="2">
    <location>
        <begin position="438"/>
        <end position="456"/>
    </location>
</feature>
<dbReference type="SUPFAM" id="SSF46565">
    <property type="entry name" value="Chaperone J-domain"/>
    <property type="match status" value="1"/>
</dbReference>
<protein>
    <recommendedName>
        <fullName evidence="3">J domain-containing protein</fullName>
    </recommendedName>
</protein>
<dbReference type="EMBL" id="WNWQ01000260">
    <property type="protein sequence ID" value="KAE9972493.1"/>
    <property type="molecule type" value="Genomic_DNA"/>
</dbReference>
<evidence type="ECO:0000313" key="5">
    <source>
        <dbReference type="EMBL" id="KAE9988856.1"/>
    </source>
</evidence>
<evidence type="ECO:0000313" key="7">
    <source>
        <dbReference type="Proteomes" id="UP000447873"/>
    </source>
</evidence>
<dbReference type="GO" id="GO:0051082">
    <property type="term" value="F:unfolded protein binding"/>
    <property type="evidence" value="ECO:0007669"/>
    <property type="project" value="TreeGrafter"/>
</dbReference>
<dbReference type="PRINTS" id="PR00625">
    <property type="entry name" value="JDOMAIN"/>
</dbReference>
<organism evidence="5 8">
    <name type="scientific">Venturia inaequalis</name>
    <name type="common">Apple scab fungus</name>
    <dbReference type="NCBI Taxonomy" id="5025"/>
    <lineage>
        <taxon>Eukaryota</taxon>
        <taxon>Fungi</taxon>
        <taxon>Dikarya</taxon>
        <taxon>Ascomycota</taxon>
        <taxon>Pezizomycotina</taxon>
        <taxon>Dothideomycetes</taxon>
        <taxon>Pleosporomycetidae</taxon>
        <taxon>Venturiales</taxon>
        <taxon>Venturiaceae</taxon>
        <taxon>Venturia</taxon>
    </lineage>
</organism>
<dbReference type="GO" id="GO:0042026">
    <property type="term" value="P:protein refolding"/>
    <property type="evidence" value="ECO:0007669"/>
    <property type="project" value="TreeGrafter"/>
</dbReference>
<feature type="compositionally biased region" description="Basic and acidic residues" evidence="2">
    <location>
        <begin position="352"/>
        <end position="361"/>
    </location>
</feature>
<feature type="compositionally biased region" description="Basic and acidic residues" evidence="2">
    <location>
        <begin position="125"/>
        <end position="136"/>
    </location>
</feature>
<dbReference type="EMBL" id="WNWS01000002">
    <property type="protein sequence ID" value="KAE9989023.1"/>
    <property type="molecule type" value="Genomic_DNA"/>
</dbReference>
<gene>
    <name evidence="4" type="ORF">BLS_004010</name>
    <name evidence="5" type="ORF">EG327_003182</name>
    <name evidence="6" type="ORF">EG328_003340</name>
</gene>
<keyword evidence="8" id="KW-1185">Reference proteome</keyword>
<dbReference type="SMART" id="SM00271">
    <property type="entry name" value="DnaJ"/>
    <property type="match status" value="1"/>
</dbReference>
<feature type="compositionally biased region" description="Basic and acidic residues" evidence="2">
    <location>
        <begin position="156"/>
        <end position="173"/>
    </location>
</feature>
<keyword evidence="1" id="KW-0143">Chaperone</keyword>
<dbReference type="GO" id="GO:0005737">
    <property type="term" value="C:cytoplasm"/>
    <property type="evidence" value="ECO:0007669"/>
    <property type="project" value="TreeGrafter"/>
</dbReference>
<accession>A0A8H3ZE32</accession>
<feature type="region of interest" description="Disordered" evidence="2">
    <location>
        <begin position="88"/>
        <end position="565"/>
    </location>
</feature>
<feature type="compositionally biased region" description="Polar residues" evidence="2">
    <location>
        <begin position="488"/>
        <end position="505"/>
    </location>
</feature>
<dbReference type="CDD" id="cd06257">
    <property type="entry name" value="DnaJ"/>
    <property type="match status" value="1"/>
</dbReference>
<feature type="compositionally biased region" description="Basic and acidic residues" evidence="2">
    <location>
        <begin position="183"/>
        <end position="232"/>
    </location>
</feature>
<dbReference type="InterPro" id="IPR001623">
    <property type="entry name" value="DnaJ_domain"/>
</dbReference>
<dbReference type="InterPro" id="IPR036869">
    <property type="entry name" value="J_dom_sf"/>
</dbReference>
<feature type="compositionally biased region" description="Basic and acidic residues" evidence="2">
    <location>
        <begin position="277"/>
        <end position="318"/>
    </location>
</feature>
<evidence type="ECO:0000256" key="2">
    <source>
        <dbReference type="SAM" id="MobiDB-lite"/>
    </source>
</evidence>